<comment type="catalytic activity">
    <reaction evidence="9 10">
        <text>N(6)-[(R)-S(8)-aminomethyldihydrolipoyl]-L-lysyl-[protein] + (6S)-5,6,7,8-tetrahydrofolate = N(6)-[(R)-dihydrolipoyl]-L-lysyl-[protein] + (6R)-5,10-methylene-5,6,7,8-tetrahydrofolate + NH4(+)</text>
        <dbReference type="Rhea" id="RHEA:16945"/>
        <dbReference type="Rhea" id="RHEA-COMP:10475"/>
        <dbReference type="Rhea" id="RHEA-COMP:10492"/>
        <dbReference type="ChEBI" id="CHEBI:15636"/>
        <dbReference type="ChEBI" id="CHEBI:28938"/>
        <dbReference type="ChEBI" id="CHEBI:57453"/>
        <dbReference type="ChEBI" id="CHEBI:83100"/>
        <dbReference type="ChEBI" id="CHEBI:83143"/>
        <dbReference type="EC" id="2.1.2.10"/>
    </reaction>
</comment>
<dbReference type="InterPro" id="IPR006223">
    <property type="entry name" value="GcvT"/>
</dbReference>
<evidence type="ECO:0000259" key="11">
    <source>
        <dbReference type="Pfam" id="PF01571"/>
    </source>
</evidence>
<evidence type="ECO:0000256" key="6">
    <source>
        <dbReference type="ARBA" id="ARBA00022679"/>
    </source>
</evidence>
<keyword evidence="14" id="KW-1185">Reference proteome</keyword>
<dbReference type="PANTHER" id="PTHR43757:SF16">
    <property type="entry name" value="AMINOMETHYLTRANSFERASE, MITOCHONDRIAL"/>
    <property type="match status" value="1"/>
</dbReference>
<keyword evidence="8 10" id="KW-0496">Mitochondrion</keyword>
<evidence type="ECO:0000259" key="12">
    <source>
        <dbReference type="Pfam" id="PF08669"/>
    </source>
</evidence>
<evidence type="ECO:0000256" key="4">
    <source>
        <dbReference type="ARBA" id="ARBA00011690"/>
    </source>
</evidence>
<dbReference type="InterPro" id="IPR013977">
    <property type="entry name" value="GcvT_C"/>
</dbReference>
<evidence type="ECO:0000256" key="8">
    <source>
        <dbReference type="ARBA" id="ARBA00023128"/>
    </source>
</evidence>
<feature type="domain" description="GCVT N-terminal" evidence="11">
    <location>
        <begin position="60"/>
        <end position="268"/>
    </location>
</feature>
<dbReference type="SUPFAM" id="SSF101790">
    <property type="entry name" value="Aminomethyltransferase beta-barrel domain"/>
    <property type="match status" value="1"/>
</dbReference>
<dbReference type="InterPro" id="IPR006222">
    <property type="entry name" value="GCVT_N"/>
</dbReference>
<dbReference type="Proteomes" id="UP001558632">
    <property type="component" value="Unassembled WGS sequence"/>
</dbReference>
<comment type="subunit">
    <text evidence="4 10">The glycine cleavage system is composed of four proteins: P, T, L and H.</text>
</comment>
<dbReference type="InterPro" id="IPR029043">
    <property type="entry name" value="GcvT/YgfZ_C"/>
</dbReference>
<evidence type="ECO:0000256" key="10">
    <source>
        <dbReference type="RuleBase" id="RU003981"/>
    </source>
</evidence>
<dbReference type="Gene3D" id="2.40.30.110">
    <property type="entry name" value="Aminomethyltransferase beta-barrel domains"/>
    <property type="match status" value="1"/>
</dbReference>
<dbReference type="InterPro" id="IPR027266">
    <property type="entry name" value="TrmE/GcvT-like"/>
</dbReference>
<name>A0ABR3K6J9_TRISP</name>
<gene>
    <name evidence="13" type="ORF">TSPI_06738</name>
</gene>
<keyword evidence="5 10" id="KW-0032">Aminotransferase</keyword>
<comment type="subcellular location">
    <subcellularLocation>
        <location evidence="2 10">Mitochondrion</location>
    </subcellularLocation>
</comment>
<dbReference type="InterPro" id="IPR028896">
    <property type="entry name" value="GcvT/YgfZ/DmdA"/>
</dbReference>
<dbReference type="Pfam" id="PF01571">
    <property type="entry name" value="GCV_T"/>
    <property type="match status" value="1"/>
</dbReference>
<dbReference type="Pfam" id="PF08669">
    <property type="entry name" value="GCV_T_C"/>
    <property type="match status" value="1"/>
</dbReference>
<accession>A0ABR3K6J9</accession>
<evidence type="ECO:0000256" key="5">
    <source>
        <dbReference type="ARBA" id="ARBA00022576"/>
    </source>
</evidence>
<dbReference type="EC" id="2.1.2.10" evidence="10"/>
<dbReference type="PANTHER" id="PTHR43757">
    <property type="entry name" value="AMINOMETHYLTRANSFERASE"/>
    <property type="match status" value="1"/>
</dbReference>
<evidence type="ECO:0000313" key="13">
    <source>
        <dbReference type="EMBL" id="KAL1230285.1"/>
    </source>
</evidence>
<feature type="domain" description="Aminomethyltransferase C-terminal" evidence="12">
    <location>
        <begin position="296"/>
        <end position="379"/>
    </location>
</feature>
<dbReference type="Gene3D" id="4.10.1250.10">
    <property type="entry name" value="Aminomethyltransferase fragment"/>
    <property type="match status" value="1"/>
</dbReference>
<reference evidence="13 14" key="1">
    <citation type="submission" date="2024-07" db="EMBL/GenBank/DDBJ databases">
        <title>Enhanced genomic and transcriptomic resources for Trichinella pseudospiralis and T. spiralis underpin the discovery of pronounced molecular differences between stages and species.</title>
        <authorList>
            <person name="Pasi K.K."/>
            <person name="La Rosa G."/>
            <person name="Gomez-Morales M.A."/>
            <person name="Tosini F."/>
            <person name="Sumanam S."/>
            <person name="Young N.D."/>
            <person name="Chang B.C."/>
            <person name="Robin G.B."/>
        </authorList>
    </citation>
    <scope>NUCLEOTIDE SEQUENCE [LARGE SCALE GENOMIC DNA]</scope>
    <source>
        <strain evidence="13">ISS534</strain>
    </source>
</reference>
<organism evidence="13 14">
    <name type="scientific">Trichinella spiralis</name>
    <name type="common">Trichina worm</name>
    <dbReference type="NCBI Taxonomy" id="6334"/>
    <lineage>
        <taxon>Eukaryota</taxon>
        <taxon>Metazoa</taxon>
        <taxon>Ecdysozoa</taxon>
        <taxon>Nematoda</taxon>
        <taxon>Enoplea</taxon>
        <taxon>Dorylaimia</taxon>
        <taxon>Trichinellida</taxon>
        <taxon>Trichinellidae</taxon>
        <taxon>Trichinella</taxon>
    </lineage>
</organism>
<sequence length="386" mass="43006">MRPLTISLQSRALLKNSFRRNASQGLPKKTCLFDFHQAHRAKMVEFGGWLMPVSYADQSTRIFGEDRIAFIEKLTVADVQGLKEHRSVLTVFTNDNGGIKDDLIITKDDDHLFLVSNAACTDKDIAHMKLELENFKKDGRDVTVEHLNNRALIAVQGPEMIKVVQAGVKYDMRCLIFMSSVVTSVFDIPNCRLSRCGYTGEDGVEISIDSDRAVELCEKILNSTHAPVKLAGLGARDSLRLEAAMCLYGTDMDETTTPVEAGLSWLIARRRREMADFPGADIIMKQLKSKEKNISKKRVGMISTSGRPPRGNYDILIPNGDVVIGKVTSGCPSPVLKENVAMGYVKSEYTKVGTQLKVDCSGNRRKQFTDVSVAKMPFVPHRFYVH</sequence>
<dbReference type="Gene3D" id="3.30.70.1400">
    <property type="entry name" value="Aminomethyltransferase beta-barrel domains"/>
    <property type="match status" value="1"/>
</dbReference>
<keyword evidence="7 10" id="KW-0809">Transit peptide</keyword>
<evidence type="ECO:0000256" key="2">
    <source>
        <dbReference type="ARBA" id="ARBA00004173"/>
    </source>
</evidence>
<protein>
    <recommendedName>
        <fullName evidence="10">Aminomethyltransferase</fullName>
        <ecNumber evidence="10">2.1.2.10</ecNumber>
    </recommendedName>
    <alternativeName>
        <fullName evidence="10">Glycine cleavage system T protein</fullName>
    </alternativeName>
</protein>
<comment type="function">
    <text evidence="1 10">The glycine cleavage system catalyzes the degradation of glycine.</text>
</comment>
<evidence type="ECO:0000256" key="7">
    <source>
        <dbReference type="ARBA" id="ARBA00022946"/>
    </source>
</evidence>
<evidence type="ECO:0000256" key="9">
    <source>
        <dbReference type="ARBA" id="ARBA00047665"/>
    </source>
</evidence>
<comment type="similarity">
    <text evidence="3 10">Belongs to the GcvT family.</text>
</comment>
<dbReference type="NCBIfam" id="TIGR00528">
    <property type="entry name" value="gcvT"/>
    <property type="match status" value="1"/>
</dbReference>
<evidence type="ECO:0000256" key="3">
    <source>
        <dbReference type="ARBA" id="ARBA00008609"/>
    </source>
</evidence>
<evidence type="ECO:0000256" key="1">
    <source>
        <dbReference type="ARBA" id="ARBA00003631"/>
    </source>
</evidence>
<evidence type="ECO:0000313" key="14">
    <source>
        <dbReference type="Proteomes" id="UP001558632"/>
    </source>
</evidence>
<dbReference type="PIRSF" id="PIRSF006487">
    <property type="entry name" value="GcvT"/>
    <property type="match status" value="1"/>
</dbReference>
<dbReference type="EMBL" id="JBEUSY010000476">
    <property type="protein sequence ID" value="KAL1230285.1"/>
    <property type="molecule type" value="Genomic_DNA"/>
</dbReference>
<dbReference type="SUPFAM" id="SSF103025">
    <property type="entry name" value="Folate-binding domain"/>
    <property type="match status" value="1"/>
</dbReference>
<comment type="caution">
    <text evidence="13">The sequence shown here is derived from an EMBL/GenBank/DDBJ whole genome shotgun (WGS) entry which is preliminary data.</text>
</comment>
<dbReference type="Gene3D" id="3.30.1360.120">
    <property type="entry name" value="Probable tRNA modification gtpase trme, domain 1"/>
    <property type="match status" value="1"/>
</dbReference>
<proteinExistence type="inferred from homology"/>
<keyword evidence="6 10" id="KW-0808">Transferase</keyword>